<evidence type="ECO:0000256" key="1">
    <source>
        <dbReference type="ARBA" id="ARBA00006566"/>
    </source>
</evidence>
<accession>A0A7G9RDF6</accession>
<keyword evidence="16" id="KW-1185">Reference proteome</keyword>
<evidence type="ECO:0000256" key="3">
    <source>
        <dbReference type="ARBA" id="ARBA00022679"/>
    </source>
</evidence>
<feature type="domain" description="GHMP kinase N-terminal" evidence="12">
    <location>
        <begin position="84"/>
        <end position="170"/>
    </location>
</feature>
<keyword evidence="7" id="KW-0067">ATP-binding</keyword>
<dbReference type="FunFam" id="3.30.70.890:FF:000001">
    <property type="entry name" value="Galactokinase"/>
    <property type="match status" value="1"/>
</dbReference>
<comment type="similarity">
    <text evidence="1">Belongs to the GHMP kinase family. GalK subfamily.</text>
</comment>
<keyword evidence="2" id="KW-0963">Cytoplasm</keyword>
<keyword evidence="5" id="KW-0547">Nucleotide-binding</keyword>
<keyword evidence="10" id="KW-0119">Carbohydrate metabolism</keyword>
<evidence type="ECO:0000256" key="4">
    <source>
        <dbReference type="ARBA" id="ARBA00022723"/>
    </source>
</evidence>
<dbReference type="PIRSF" id="PIRSF000530">
    <property type="entry name" value="Galactokinase"/>
    <property type="match status" value="1"/>
</dbReference>
<dbReference type="SUPFAM" id="SSF55060">
    <property type="entry name" value="GHMP Kinase, C-terminal domain"/>
    <property type="match status" value="1"/>
</dbReference>
<keyword evidence="8" id="KW-0460">Magnesium</keyword>
<evidence type="ECO:0000313" key="15">
    <source>
        <dbReference type="EMBL" id="QNN53631.1"/>
    </source>
</evidence>
<dbReference type="AlphaFoldDB" id="A0A7G9RDF6"/>
<dbReference type="KEGG" id="nmes:H9L09_04185"/>
<dbReference type="PRINTS" id="PR00959">
    <property type="entry name" value="MEVGALKINASE"/>
</dbReference>
<dbReference type="InterPro" id="IPR000705">
    <property type="entry name" value="Galactokinase"/>
</dbReference>
<dbReference type="InterPro" id="IPR019539">
    <property type="entry name" value="GalKase_N"/>
</dbReference>
<dbReference type="FunFam" id="3.30.230.10:FF:000017">
    <property type="entry name" value="Galactokinase"/>
    <property type="match status" value="1"/>
</dbReference>
<sequence>MTAAQQRPDWGWAAPGRVNLMGEHTDYNDGWVLPFAIGQRTRCALRLRDDGRLRLWSAQSDSPGLAVETTTATTPGDVSGWASYVAGVVWAMAEDGIDVPGADIWVDGDVPLGAGLSSSAALEIAVAVALDDTLGLDLGRTRLAALARKAENDYAGAPTGVMDQVASLHGRAGHVLLLDTRTMEIEQVPADLAGAGLTLLVIDTRASHALSDGGGYASVRRDCERAAATLGVRALRDATLADVQTLTEDSLRHRARHIVTENARVHEAVGQLRDADWTGLGRTFDASHASLRDDFRISCEELDVAVEAATGAGALGARMTGGGFGGSAVALVRREDAEPVGEACRRAFADHDWPEPHVFAVEPSPGAGRLER</sequence>
<keyword evidence="4" id="KW-0479">Metal-binding</keyword>
<evidence type="ECO:0000259" key="14">
    <source>
        <dbReference type="Pfam" id="PF10509"/>
    </source>
</evidence>
<dbReference type="InterPro" id="IPR020568">
    <property type="entry name" value="Ribosomal_Su5_D2-typ_SF"/>
</dbReference>
<dbReference type="GO" id="GO:0004335">
    <property type="term" value="F:galactokinase activity"/>
    <property type="evidence" value="ECO:0007669"/>
    <property type="project" value="UniProtKB-UniRule"/>
</dbReference>
<evidence type="ECO:0000256" key="10">
    <source>
        <dbReference type="ARBA" id="ARBA00023277"/>
    </source>
</evidence>
<evidence type="ECO:0000256" key="5">
    <source>
        <dbReference type="ARBA" id="ARBA00022741"/>
    </source>
</evidence>
<dbReference type="SUPFAM" id="SSF54211">
    <property type="entry name" value="Ribosomal protein S5 domain 2-like"/>
    <property type="match status" value="1"/>
</dbReference>
<dbReference type="Pfam" id="PF10509">
    <property type="entry name" value="GalKase_gal_bdg"/>
    <property type="match status" value="1"/>
</dbReference>
<dbReference type="Pfam" id="PF08544">
    <property type="entry name" value="GHMP_kinases_C"/>
    <property type="match status" value="1"/>
</dbReference>
<keyword evidence="9" id="KW-0299">Galactose metabolism</keyword>
<proteinExistence type="inferred from homology"/>
<evidence type="ECO:0000256" key="9">
    <source>
        <dbReference type="ARBA" id="ARBA00023144"/>
    </source>
</evidence>
<dbReference type="EC" id="2.7.1.6" evidence="11"/>
<feature type="domain" description="GHMP kinase C-terminal" evidence="13">
    <location>
        <begin position="271"/>
        <end position="349"/>
    </location>
</feature>
<keyword evidence="3 15" id="KW-0808">Transferase</keyword>
<dbReference type="InterPro" id="IPR014721">
    <property type="entry name" value="Ribsml_uS5_D2-typ_fold_subgr"/>
</dbReference>
<dbReference type="RefSeq" id="WP_187579472.1">
    <property type="nucleotide sequence ID" value="NZ_CP060713.1"/>
</dbReference>
<dbReference type="Gene3D" id="3.30.70.890">
    <property type="entry name" value="GHMP kinase, C-terminal domain"/>
    <property type="match status" value="1"/>
</dbReference>
<dbReference type="InterPro" id="IPR036554">
    <property type="entry name" value="GHMP_kinase_C_sf"/>
</dbReference>
<dbReference type="PROSITE" id="PS00627">
    <property type="entry name" value="GHMP_KINASES_ATP"/>
    <property type="match status" value="1"/>
</dbReference>
<evidence type="ECO:0000256" key="11">
    <source>
        <dbReference type="NCBIfam" id="TIGR00131"/>
    </source>
</evidence>
<dbReference type="PANTHER" id="PTHR10457">
    <property type="entry name" value="MEVALONATE KINASE/GALACTOKINASE"/>
    <property type="match status" value="1"/>
</dbReference>
<dbReference type="GO" id="GO:0006012">
    <property type="term" value="P:galactose metabolic process"/>
    <property type="evidence" value="ECO:0007669"/>
    <property type="project" value="UniProtKB-UniRule"/>
</dbReference>
<evidence type="ECO:0000256" key="6">
    <source>
        <dbReference type="ARBA" id="ARBA00022777"/>
    </source>
</evidence>
<dbReference type="InterPro" id="IPR006204">
    <property type="entry name" value="GHMP_kinase_N_dom"/>
</dbReference>
<gene>
    <name evidence="15" type="primary">galK</name>
    <name evidence="15" type="ORF">H9L09_04185</name>
</gene>
<evidence type="ECO:0000259" key="13">
    <source>
        <dbReference type="Pfam" id="PF08544"/>
    </source>
</evidence>
<dbReference type="GO" id="GO:0005524">
    <property type="term" value="F:ATP binding"/>
    <property type="evidence" value="ECO:0007669"/>
    <property type="project" value="UniProtKB-UniRule"/>
</dbReference>
<dbReference type="EMBL" id="CP060713">
    <property type="protein sequence ID" value="QNN53631.1"/>
    <property type="molecule type" value="Genomic_DNA"/>
</dbReference>
<keyword evidence="6 15" id="KW-0418">Kinase</keyword>
<organism evidence="15 16">
    <name type="scientific">Nocardioides mesophilus</name>
    <dbReference type="NCBI Taxonomy" id="433659"/>
    <lineage>
        <taxon>Bacteria</taxon>
        <taxon>Bacillati</taxon>
        <taxon>Actinomycetota</taxon>
        <taxon>Actinomycetes</taxon>
        <taxon>Propionibacteriales</taxon>
        <taxon>Nocardioidaceae</taxon>
        <taxon>Nocardioides</taxon>
    </lineage>
</organism>
<dbReference type="InterPro" id="IPR006203">
    <property type="entry name" value="GHMP_knse_ATP-bd_CS"/>
</dbReference>
<dbReference type="Gene3D" id="3.30.230.10">
    <property type="match status" value="1"/>
</dbReference>
<protein>
    <recommendedName>
        <fullName evidence="11">Galactokinase</fullName>
        <ecNumber evidence="11">2.7.1.6</ecNumber>
    </recommendedName>
</protein>
<evidence type="ECO:0000256" key="2">
    <source>
        <dbReference type="ARBA" id="ARBA00022490"/>
    </source>
</evidence>
<dbReference type="Proteomes" id="UP000515947">
    <property type="component" value="Chromosome"/>
</dbReference>
<feature type="domain" description="Galactokinase N-terminal" evidence="14">
    <location>
        <begin position="8"/>
        <end position="46"/>
    </location>
</feature>
<dbReference type="PANTHER" id="PTHR10457:SF7">
    <property type="entry name" value="GALACTOKINASE-RELATED"/>
    <property type="match status" value="1"/>
</dbReference>
<dbReference type="InterPro" id="IPR013750">
    <property type="entry name" value="GHMP_kinase_C_dom"/>
</dbReference>
<evidence type="ECO:0000259" key="12">
    <source>
        <dbReference type="Pfam" id="PF00288"/>
    </source>
</evidence>
<dbReference type="InterPro" id="IPR006206">
    <property type="entry name" value="Mevalonate/galactokinase"/>
</dbReference>
<evidence type="ECO:0000256" key="7">
    <source>
        <dbReference type="ARBA" id="ARBA00022840"/>
    </source>
</evidence>
<evidence type="ECO:0000256" key="8">
    <source>
        <dbReference type="ARBA" id="ARBA00022842"/>
    </source>
</evidence>
<reference evidence="15 16" key="1">
    <citation type="submission" date="2020-08" db="EMBL/GenBank/DDBJ databases">
        <title>Genome sequence of Nocardioides mesophilus KACC 16243T.</title>
        <authorList>
            <person name="Hyun D.-W."/>
            <person name="Bae J.-W."/>
        </authorList>
    </citation>
    <scope>NUCLEOTIDE SEQUENCE [LARGE SCALE GENOMIC DNA]</scope>
    <source>
        <strain evidence="15 16">KACC 16243</strain>
    </source>
</reference>
<dbReference type="GO" id="GO:0005829">
    <property type="term" value="C:cytosol"/>
    <property type="evidence" value="ECO:0007669"/>
    <property type="project" value="TreeGrafter"/>
</dbReference>
<name>A0A7G9RDF6_9ACTN</name>
<dbReference type="Pfam" id="PF00288">
    <property type="entry name" value="GHMP_kinases_N"/>
    <property type="match status" value="1"/>
</dbReference>
<dbReference type="GO" id="GO:0046872">
    <property type="term" value="F:metal ion binding"/>
    <property type="evidence" value="ECO:0007669"/>
    <property type="project" value="UniProtKB-KW"/>
</dbReference>
<dbReference type="NCBIfam" id="TIGR00131">
    <property type="entry name" value="gal_kin"/>
    <property type="match status" value="1"/>
</dbReference>
<dbReference type="PRINTS" id="PR00473">
    <property type="entry name" value="GALCTOKINASE"/>
</dbReference>
<evidence type="ECO:0000313" key="16">
    <source>
        <dbReference type="Proteomes" id="UP000515947"/>
    </source>
</evidence>